<dbReference type="PATRIC" id="fig|106634.4.peg.1221"/>
<dbReference type="KEGG" id="tvr:TVD_05975"/>
<name>A0A0G3G5Y5_9GAMM</name>
<dbReference type="OrthoDB" id="5785791at2"/>
<dbReference type="EMBL" id="CP011367">
    <property type="protein sequence ID" value="AKJ94932.1"/>
    <property type="molecule type" value="Genomic_DNA"/>
</dbReference>
<evidence type="ECO:0000256" key="1">
    <source>
        <dbReference type="SAM" id="SignalP"/>
    </source>
</evidence>
<dbReference type="PROSITE" id="PS51257">
    <property type="entry name" value="PROKAR_LIPOPROTEIN"/>
    <property type="match status" value="1"/>
</dbReference>
<evidence type="ECO:0000313" key="3">
    <source>
        <dbReference type="Proteomes" id="UP000064201"/>
    </source>
</evidence>
<evidence type="ECO:0000313" key="2">
    <source>
        <dbReference type="EMBL" id="AKJ94932.1"/>
    </source>
</evidence>
<proteinExistence type="predicted"/>
<accession>A0A0G3G5Y5</accession>
<feature type="signal peptide" evidence="1">
    <location>
        <begin position="1"/>
        <end position="27"/>
    </location>
</feature>
<dbReference type="STRING" id="106634.TVD_05975"/>
<organism evidence="2 3">
    <name type="scientific">Thioalkalivibrio versutus</name>
    <dbReference type="NCBI Taxonomy" id="106634"/>
    <lineage>
        <taxon>Bacteria</taxon>
        <taxon>Pseudomonadati</taxon>
        <taxon>Pseudomonadota</taxon>
        <taxon>Gammaproteobacteria</taxon>
        <taxon>Chromatiales</taxon>
        <taxon>Ectothiorhodospiraceae</taxon>
        <taxon>Thioalkalivibrio</taxon>
    </lineage>
</organism>
<protein>
    <submittedName>
        <fullName evidence="2">Uncharacterized protein</fullName>
    </submittedName>
</protein>
<feature type="chain" id="PRO_5002553979" evidence="1">
    <location>
        <begin position="28"/>
        <end position="94"/>
    </location>
</feature>
<reference evidence="2 3" key="1">
    <citation type="submission" date="2015-04" db="EMBL/GenBank/DDBJ databases">
        <title>Complete Sequence for the Genome of the Thioalkalivibrio versutus D301.</title>
        <authorList>
            <person name="Mu T."/>
            <person name="Zhou J."/>
            <person name="Xu X."/>
        </authorList>
    </citation>
    <scope>NUCLEOTIDE SEQUENCE [LARGE SCALE GENOMIC DNA]</scope>
    <source>
        <strain evidence="2 3">D301</strain>
    </source>
</reference>
<dbReference type="AlphaFoldDB" id="A0A0G3G5Y5"/>
<sequence>MKTKRLARGVAPLVLALLAGCMTPTLPSGNSHHVGQPLIREADGRITGYVDQKRFGPTYIRAPDGRILGTVEEGPGAAPTYIGGTDSRILRQID</sequence>
<keyword evidence="1" id="KW-0732">Signal</keyword>
<dbReference type="RefSeq" id="WP_018939057.1">
    <property type="nucleotide sequence ID" value="NZ_CP011367.1"/>
</dbReference>
<gene>
    <name evidence="2" type="ORF">TVD_05975</name>
</gene>
<dbReference type="Proteomes" id="UP000064201">
    <property type="component" value="Chromosome"/>
</dbReference>
<keyword evidence="3" id="KW-1185">Reference proteome</keyword>